<accession>A0AAD6WKE9</accession>
<comment type="caution">
    <text evidence="2">The sequence shown here is derived from an EMBL/GenBank/DDBJ whole genome shotgun (WGS) entry which is preliminary data.</text>
</comment>
<dbReference type="Proteomes" id="UP001164929">
    <property type="component" value="Chromosome 1"/>
</dbReference>
<name>A0AAD6WKE9_9ROSI</name>
<evidence type="ECO:0000313" key="3">
    <source>
        <dbReference type="Proteomes" id="UP001164929"/>
    </source>
</evidence>
<evidence type="ECO:0000256" key="1">
    <source>
        <dbReference type="SAM" id="MobiDB-lite"/>
    </source>
</evidence>
<feature type="compositionally biased region" description="Polar residues" evidence="1">
    <location>
        <begin position="43"/>
        <end position="66"/>
    </location>
</feature>
<reference evidence="2 3" key="1">
    <citation type="journal article" date="2023" name="Mol. Ecol. Resour.">
        <title>Chromosome-level genome assembly of a triploid poplar Populus alba 'Berolinensis'.</title>
        <authorList>
            <person name="Chen S."/>
            <person name="Yu Y."/>
            <person name="Wang X."/>
            <person name="Wang S."/>
            <person name="Zhang T."/>
            <person name="Zhou Y."/>
            <person name="He R."/>
            <person name="Meng N."/>
            <person name="Wang Y."/>
            <person name="Liu W."/>
            <person name="Liu Z."/>
            <person name="Liu J."/>
            <person name="Guo Q."/>
            <person name="Huang H."/>
            <person name="Sederoff R.R."/>
            <person name="Wang G."/>
            <person name="Qu G."/>
            <person name="Chen S."/>
        </authorList>
    </citation>
    <scope>NUCLEOTIDE SEQUENCE [LARGE SCALE GENOMIC DNA]</scope>
    <source>
        <strain evidence="2">SC-2020</strain>
    </source>
</reference>
<protein>
    <submittedName>
        <fullName evidence="2">Uncharacterized protein</fullName>
    </submittedName>
</protein>
<dbReference type="AlphaFoldDB" id="A0AAD6WKE9"/>
<dbReference type="EMBL" id="JAQIZT010000001">
    <property type="protein sequence ID" value="KAJ7015650.1"/>
    <property type="molecule type" value="Genomic_DNA"/>
</dbReference>
<feature type="region of interest" description="Disordered" evidence="1">
    <location>
        <begin position="30"/>
        <end position="66"/>
    </location>
</feature>
<gene>
    <name evidence="2" type="ORF">NC653_004833</name>
</gene>
<evidence type="ECO:0000313" key="2">
    <source>
        <dbReference type="EMBL" id="KAJ7015650.1"/>
    </source>
</evidence>
<sequence>MEDFGKFKGKIQDYKQVYVVGFVRKTRHFSSQGSDSCKRGQRQQENAFPTQKPSCSSFVNLMNQQP</sequence>
<organism evidence="2 3">
    <name type="scientific">Populus alba x Populus x berolinensis</name>
    <dbReference type="NCBI Taxonomy" id="444605"/>
    <lineage>
        <taxon>Eukaryota</taxon>
        <taxon>Viridiplantae</taxon>
        <taxon>Streptophyta</taxon>
        <taxon>Embryophyta</taxon>
        <taxon>Tracheophyta</taxon>
        <taxon>Spermatophyta</taxon>
        <taxon>Magnoliopsida</taxon>
        <taxon>eudicotyledons</taxon>
        <taxon>Gunneridae</taxon>
        <taxon>Pentapetalae</taxon>
        <taxon>rosids</taxon>
        <taxon>fabids</taxon>
        <taxon>Malpighiales</taxon>
        <taxon>Salicaceae</taxon>
        <taxon>Saliceae</taxon>
        <taxon>Populus</taxon>
    </lineage>
</organism>
<keyword evidence="3" id="KW-1185">Reference proteome</keyword>
<proteinExistence type="predicted"/>